<accession>A0ACD5ZIU0</accession>
<proteinExistence type="predicted"/>
<dbReference type="EnsemblPlants" id="AVESA.00010b.r2.7AG1199260.1">
    <property type="protein sequence ID" value="AVESA.00010b.r2.7AG1199260.1.CDS"/>
    <property type="gene ID" value="AVESA.00010b.r2.7AG1199260"/>
</dbReference>
<organism evidence="1 2">
    <name type="scientific">Avena sativa</name>
    <name type="common">Oat</name>
    <dbReference type="NCBI Taxonomy" id="4498"/>
    <lineage>
        <taxon>Eukaryota</taxon>
        <taxon>Viridiplantae</taxon>
        <taxon>Streptophyta</taxon>
        <taxon>Embryophyta</taxon>
        <taxon>Tracheophyta</taxon>
        <taxon>Spermatophyta</taxon>
        <taxon>Magnoliopsida</taxon>
        <taxon>Liliopsida</taxon>
        <taxon>Poales</taxon>
        <taxon>Poaceae</taxon>
        <taxon>BOP clade</taxon>
        <taxon>Pooideae</taxon>
        <taxon>Poodae</taxon>
        <taxon>Poeae</taxon>
        <taxon>Poeae Chloroplast Group 1 (Aveneae type)</taxon>
        <taxon>Aveninae</taxon>
        <taxon>Avena</taxon>
    </lineage>
</organism>
<reference evidence="1" key="1">
    <citation type="submission" date="2021-05" db="EMBL/GenBank/DDBJ databases">
        <authorList>
            <person name="Scholz U."/>
            <person name="Mascher M."/>
            <person name="Fiebig A."/>
        </authorList>
    </citation>
    <scope>NUCLEOTIDE SEQUENCE [LARGE SCALE GENOMIC DNA]</scope>
</reference>
<dbReference type="Proteomes" id="UP001732700">
    <property type="component" value="Chromosome 7A"/>
</dbReference>
<reference evidence="1" key="2">
    <citation type="submission" date="2025-09" db="UniProtKB">
        <authorList>
            <consortium name="EnsemblPlants"/>
        </authorList>
    </citation>
    <scope>IDENTIFICATION</scope>
</reference>
<sequence length="430" mass="47872">MGGGSRRRRHRRLRARTPHADEPSSPPVAAPASLGIREAVVAEGPSKRTCDASGSASLPSSSGSHVWENLLDSLLHQIISLISSFHDLLAFRGTCPSWRAAASSFPSVYTFTLPPLHLEPAISHGIFNSNNPKWKLVDPAKRALSLCCSAPRITPCHRMRYLGCSYGYLIFLEREHCHLIDVYTGTKMMSPKLQSNSNSLIYYGILVAPLTSPNSRLILFSRTSILQWQAGTNSWTEHPHVGEPILQVVFFKGQMFAMDFVQRLHTIRIVPQLSIQEVAVVWEEGMLVGLHSKPWLVACGDMLLLIDLSVSVDLLFDFPGTFQVFRLDFSEEPAKWVKMENLDNWALFLANDRRNPTFSCMNPERWGGKGNHIYVPTALEDSDEPWTSLEVGQPVPSSTHHMSISYSATAHSSPLNGLWVLPSLVYGVCQ</sequence>
<evidence type="ECO:0000313" key="1">
    <source>
        <dbReference type="EnsemblPlants" id="AVESA.00010b.r2.7AG1199260.1.CDS"/>
    </source>
</evidence>
<name>A0ACD5ZIU0_AVESA</name>
<keyword evidence="2" id="KW-1185">Reference proteome</keyword>
<protein>
    <submittedName>
        <fullName evidence="1">Uncharacterized protein</fullName>
    </submittedName>
</protein>
<evidence type="ECO:0000313" key="2">
    <source>
        <dbReference type="Proteomes" id="UP001732700"/>
    </source>
</evidence>